<feature type="transmembrane region" description="Helical" evidence="7">
    <location>
        <begin position="252"/>
        <end position="272"/>
    </location>
</feature>
<feature type="compositionally biased region" description="Basic and acidic residues" evidence="6">
    <location>
        <begin position="394"/>
        <end position="403"/>
    </location>
</feature>
<dbReference type="eggNOG" id="COG4603">
    <property type="taxonomic scope" value="Bacteria"/>
</dbReference>
<dbReference type="AlphaFoldDB" id="A9KKH3"/>
<feature type="region of interest" description="Disordered" evidence="6">
    <location>
        <begin position="361"/>
        <end position="389"/>
    </location>
</feature>
<dbReference type="CDD" id="cd06580">
    <property type="entry name" value="TM_PBP1_transp_TpRbsC_like"/>
    <property type="match status" value="1"/>
</dbReference>
<keyword evidence="2" id="KW-1003">Cell membrane</keyword>
<feature type="transmembrane region" description="Helical" evidence="7">
    <location>
        <begin position="335"/>
        <end position="354"/>
    </location>
</feature>
<evidence type="ECO:0000256" key="5">
    <source>
        <dbReference type="ARBA" id="ARBA00023136"/>
    </source>
</evidence>
<gene>
    <name evidence="8" type="ordered locus">Cphy_0757</name>
</gene>
<accession>A9KKH3</accession>
<keyword evidence="4 7" id="KW-1133">Transmembrane helix</keyword>
<evidence type="ECO:0000256" key="4">
    <source>
        <dbReference type="ARBA" id="ARBA00022989"/>
    </source>
</evidence>
<feature type="transmembrane region" description="Helical" evidence="7">
    <location>
        <begin position="16"/>
        <end position="38"/>
    </location>
</feature>
<keyword evidence="3 7" id="KW-0812">Transmembrane</keyword>
<dbReference type="EMBL" id="CP000885">
    <property type="protein sequence ID" value="ABX41144.1"/>
    <property type="molecule type" value="Genomic_DNA"/>
</dbReference>
<feature type="transmembrane region" description="Helical" evidence="7">
    <location>
        <begin position="202"/>
        <end position="222"/>
    </location>
</feature>
<feature type="region of interest" description="Disordered" evidence="6">
    <location>
        <begin position="394"/>
        <end position="413"/>
    </location>
</feature>
<dbReference type="Pfam" id="PF02653">
    <property type="entry name" value="BPD_transp_2"/>
    <property type="match status" value="1"/>
</dbReference>
<evidence type="ECO:0000256" key="2">
    <source>
        <dbReference type="ARBA" id="ARBA00022475"/>
    </source>
</evidence>
<feature type="transmembrane region" description="Helical" evidence="7">
    <location>
        <begin position="117"/>
        <end position="136"/>
    </location>
</feature>
<keyword evidence="5 7" id="KW-0472">Membrane</keyword>
<evidence type="ECO:0000313" key="9">
    <source>
        <dbReference type="Proteomes" id="UP000000370"/>
    </source>
</evidence>
<evidence type="ECO:0000256" key="1">
    <source>
        <dbReference type="ARBA" id="ARBA00004651"/>
    </source>
</evidence>
<protein>
    <submittedName>
        <fullName evidence="8">Inner-membrane translocator</fullName>
    </submittedName>
</protein>
<dbReference type="KEGG" id="cpy:Cphy_0757"/>
<comment type="subcellular location">
    <subcellularLocation>
        <location evidence="1">Cell membrane</location>
        <topology evidence="1">Multi-pass membrane protein</topology>
    </subcellularLocation>
</comment>
<evidence type="ECO:0000256" key="3">
    <source>
        <dbReference type="ARBA" id="ARBA00022692"/>
    </source>
</evidence>
<dbReference type="Proteomes" id="UP000000370">
    <property type="component" value="Chromosome"/>
</dbReference>
<dbReference type="STRING" id="357809.Cphy_0757"/>
<keyword evidence="9" id="KW-1185">Reference proteome</keyword>
<feature type="transmembrane region" description="Helical" evidence="7">
    <location>
        <begin position="293"/>
        <end position="315"/>
    </location>
</feature>
<evidence type="ECO:0000256" key="7">
    <source>
        <dbReference type="SAM" id="Phobius"/>
    </source>
</evidence>
<dbReference type="PANTHER" id="PTHR47089">
    <property type="entry name" value="ABC TRANSPORTER, PERMEASE PROTEIN"/>
    <property type="match status" value="1"/>
</dbReference>
<dbReference type="OrthoDB" id="45037at2"/>
<evidence type="ECO:0000313" key="8">
    <source>
        <dbReference type="EMBL" id="ABX41144.1"/>
    </source>
</evidence>
<organism evidence="8 9">
    <name type="scientific">Lachnoclostridium phytofermentans (strain ATCC 700394 / DSM 18823 / ISDg)</name>
    <name type="common">Clostridium phytofermentans</name>
    <dbReference type="NCBI Taxonomy" id="357809"/>
    <lineage>
        <taxon>Bacteria</taxon>
        <taxon>Bacillati</taxon>
        <taxon>Bacillota</taxon>
        <taxon>Clostridia</taxon>
        <taxon>Lachnospirales</taxon>
        <taxon>Lachnospiraceae</taxon>
    </lineage>
</organism>
<dbReference type="InterPro" id="IPR001851">
    <property type="entry name" value="ABC_transp_permease"/>
</dbReference>
<sequence precursor="true">MSGNGNSSKKIGGKNFGLISSIFAIILGLLVGFFILLYSNPSQAIGGFRTILTGALTDGSKGIGMVLYYATPIICTGLSVGFAFKTGLFNIGATGQFTVGAFAAVVVGITVTKLGNVHWVVALLASVIAGALWALIPGLLKAYANINEVIAGIMTNYIGLYLVNWSVKDSKALFNMLENRSKPVAPTAIIPKAGLNQIFKGSYVNAGIIIAIVVAIIIYIILDKTTFGYELKAVGFNRDASKYAGINEKKSIIWSMVISGALAGLGGGLLYLAGSGKYIEVVDELASEGFDGISVALLGLSHPLGILLAAIFIAYIKQGGFYLQLFEYSKEIIDIIIAVIIYFSAFSMIVRSFISNRERKRRKERTGGSAQIPTPINEPSVYGSDTEEEIREATKKDIMREDVPKEDDLENDFVGTLKEDSEVDAFKEDTEKVALKEGALKEGALREDKESTLNDNKEGSLKEDNNEDKKEGGNK</sequence>
<dbReference type="GO" id="GO:0005886">
    <property type="term" value="C:plasma membrane"/>
    <property type="evidence" value="ECO:0007669"/>
    <property type="project" value="UniProtKB-SubCell"/>
</dbReference>
<proteinExistence type="predicted"/>
<name>A9KKH3_LACP7</name>
<feature type="transmembrane region" description="Helical" evidence="7">
    <location>
        <begin position="66"/>
        <end position="84"/>
    </location>
</feature>
<reference evidence="9" key="1">
    <citation type="submission" date="2007-11" db="EMBL/GenBank/DDBJ databases">
        <title>Complete genome sequence of Clostridium phytofermentans ISDg.</title>
        <authorList>
            <person name="Leschine S.B."/>
            <person name="Warnick T.A."/>
            <person name="Blanchard J.L."/>
            <person name="Schnell D.J."/>
            <person name="Petit E.L."/>
            <person name="LaTouf W.G."/>
            <person name="Copeland A."/>
            <person name="Lucas S."/>
            <person name="Lapidus A."/>
            <person name="Barry K."/>
            <person name="Glavina del Rio T."/>
            <person name="Dalin E."/>
            <person name="Tice H."/>
            <person name="Pitluck S."/>
            <person name="Kiss H."/>
            <person name="Brettin T."/>
            <person name="Bruce D."/>
            <person name="Detter J.C."/>
            <person name="Han C."/>
            <person name="Kuske C."/>
            <person name="Schmutz J."/>
            <person name="Larimer F."/>
            <person name="Land M."/>
            <person name="Hauser L."/>
            <person name="Kyrpides N."/>
            <person name="Kim E.A."/>
            <person name="Richardson P."/>
        </authorList>
    </citation>
    <scope>NUCLEOTIDE SEQUENCE [LARGE SCALE GENOMIC DNA]</scope>
    <source>
        <strain evidence="9">ATCC 700394 / DSM 18823 / ISDg</strain>
    </source>
</reference>
<dbReference type="PANTHER" id="PTHR47089:SF1">
    <property type="entry name" value="GUANOSINE ABC TRANSPORTER PERMEASE PROTEIN NUPP"/>
    <property type="match status" value="1"/>
</dbReference>
<dbReference type="GO" id="GO:0022857">
    <property type="term" value="F:transmembrane transporter activity"/>
    <property type="evidence" value="ECO:0007669"/>
    <property type="project" value="InterPro"/>
</dbReference>
<feature type="transmembrane region" description="Helical" evidence="7">
    <location>
        <begin position="91"/>
        <end position="111"/>
    </location>
</feature>
<dbReference type="HOGENOM" id="CLU_040769_0_1_9"/>
<feature type="region of interest" description="Disordered" evidence="6">
    <location>
        <begin position="437"/>
        <end position="475"/>
    </location>
</feature>
<evidence type="ECO:0000256" key="6">
    <source>
        <dbReference type="SAM" id="MobiDB-lite"/>
    </source>
</evidence>